<dbReference type="HOGENOM" id="CLU_026956_2_0_1"/>
<organism evidence="6 7">
    <name type="scientific">Oryza rufipogon</name>
    <name type="common">Brownbeard rice</name>
    <name type="synonym">Asian wild rice</name>
    <dbReference type="NCBI Taxonomy" id="4529"/>
    <lineage>
        <taxon>Eukaryota</taxon>
        <taxon>Viridiplantae</taxon>
        <taxon>Streptophyta</taxon>
        <taxon>Embryophyta</taxon>
        <taxon>Tracheophyta</taxon>
        <taxon>Spermatophyta</taxon>
        <taxon>Magnoliopsida</taxon>
        <taxon>Liliopsida</taxon>
        <taxon>Poales</taxon>
        <taxon>Poaceae</taxon>
        <taxon>BOP clade</taxon>
        <taxon>Oryzoideae</taxon>
        <taxon>Oryzeae</taxon>
        <taxon>Oryzinae</taxon>
        <taxon>Oryza</taxon>
    </lineage>
</organism>
<dbReference type="Gene3D" id="1.20.1280.170">
    <property type="entry name" value="Exocyst complex component Exo70"/>
    <property type="match status" value="1"/>
</dbReference>
<dbReference type="PANTHER" id="PTHR12542:SF40">
    <property type="entry name" value="EXOCYST SUBUNIT EXO70 FAMILY PROTEIN"/>
    <property type="match status" value="1"/>
</dbReference>
<keyword evidence="7" id="KW-1185">Reference proteome</keyword>
<dbReference type="GO" id="GO:0006887">
    <property type="term" value="P:exocytosis"/>
    <property type="evidence" value="ECO:0007669"/>
    <property type="project" value="UniProtKB-KW"/>
</dbReference>
<keyword evidence="2 3" id="KW-0813">Transport</keyword>
<dbReference type="GO" id="GO:0005546">
    <property type="term" value="F:phosphatidylinositol-4,5-bisphosphate binding"/>
    <property type="evidence" value="ECO:0007669"/>
    <property type="project" value="InterPro"/>
</dbReference>
<evidence type="ECO:0000256" key="1">
    <source>
        <dbReference type="ARBA" id="ARBA00006756"/>
    </source>
</evidence>
<evidence type="ECO:0000313" key="6">
    <source>
        <dbReference type="EnsemblPlants" id="ORUFI05G15050.1"/>
    </source>
</evidence>
<evidence type="ECO:0000256" key="4">
    <source>
        <dbReference type="SAM" id="MobiDB-lite"/>
    </source>
</evidence>
<sequence length="559" mass="62178">MAALSELDATEASLSLPSWRWSYSYLEKIRSMSVVGSSSSSSSSRSARSSNYSSTVSSTESGAGSHRRRCKTGAASGGSFLRVVGFQVPGPRDIASQMVRDGFVLALIGAFGRAPGPVLERWFSELDVGWVLRPTDQQQQEEEEEEEAERLVWRWTRALTVMAHALSATQGHLHDERSAAAAAAAAVAVVGGVEFAISQPPHHTAPAVASSSDHELLLRGVVGGGDDLCLVRFTDTTISKMIAFAAALAAASKAGTCPTPTADSFFGLMEVHTCISDVSEILMPALKQEALDLRLPDSEQMQSLVNKIGEAMANTQDSLGEAIRKTAKDAEAVTPVLSAMDSWEKFTQTEGIHRATRLIVDYASLFWGYRRVLESILCCYRSESSQNCWEIVQSLIEQMIITFLDQLEKKSESFSDPSLRYIFLINNSYFIQDQFLATNTDYSFPSSKGIRYWHYQNCYLDVSWEPVLSFLYLYNKMPKFFPKHSPQLLARFQSEFQKACRHQKLWKVPNTEHRNSLRKAISDKVITAYRKYLEGHLEPEKSSSDLLAMEDMVNELFEG</sequence>
<dbReference type="GO" id="GO:0000145">
    <property type="term" value="C:exocyst"/>
    <property type="evidence" value="ECO:0007669"/>
    <property type="project" value="InterPro"/>
</dbReference>
<evidence type="ECO:0000256" key="2">
    <source>
        <dbReference type="ARBA" id="ARBA00022448"/>
    </source>
</evidence>
<dbReference type="PANTHER" id="PTHR12542">
    <property type="entry name" value="EXOCYST COMPLEX PROTEIN EXO70"/>
    <property type="match status" value="1"/>
</dbReference>
<reference evidence="7" key="1">
    <citation type="submission" date="2013-06" db="EMBL/GenBank/DDBJ databases">
        <authorList>
            <person name="Zhao Q."/>
        </authorList>
    </citation>
    <scope>NUCLEOTIDE SEQUENCE</scope>
    <source>
        <strain evidence="7">cv. W1943</strain>
    </source>
</reference>
<dbReference type="eggNOG" id="KOG2344">
    <property type="taxonomic scope" value="Eukaryota"/>
</dbReference>
<dbReference type="AlphaFoldDB" id="A0A0E0PLK1"/>
<protein>
    <recommendedName>
        <fullName evidence="3">Exocyst subunit Exo70 family protein</fullName>
    </recommendedName>
</protein>
<reference evidence="6" key="2">
    <citation type="submission" date="2015-06" db="UniProtKB">
        <authorList>
            <consortium name="EnsemblPlants"/>
        </authorList>
    </citation>
    <scope>IDENTIFICATION</scope>
</reference>
<feature type="region of interest" description="Disordered" evidence="4">
    <location>
        <begin position="36"/>
        <end position="71"/>
    </location>
</feature>
<comment type="similarity">
    <text evidence="1 3">Belongs to the EXO70 family.</text>
</comment>
<dbReference type="Pfam" id="PF03081">
    <property type="entry name" value="Exo70_C"/>
    <property type="match status" value="1"/>
</dbReference>
<feature type="compositionally biased region" description="Low complexity" evidence="4">
    <location>
        <begin position="36"/>
        <end position="64"/>
    </location>
</feature>
<dbReference type="SUPFAM" id="SSF74788">
    <property type="entry name" value="Cullin repeat-like"/>
    <property type="match status" value="1"/>
</dbReference>
<dbReference type="InterPro" id="IPR004140">
    <property type="entry name" value="Exo70"/>
</dbReference>
<dbReference type="OMA" id="EVHTCIS"/>
<feature type="domain" description="Exocyst complex subunit Exo70 C-terminal" evidence="5">
    <location>
        <begin position="227"/>
        <end position="536"/>
    </location>
</feature>
<dbReference type="InterPro" id="IPR016159">
    <property type="entry name" value="Cullin_repeat-like_dom_sf"/>
</dbReference>
<keyword evidence="3" id="KW-0653">Protein transport</keyword>
<dbReference type="EnsemblPlants" id="ORUFI05G15050.1">
    <property type="protein sequence ID" value="ORUFI05G15050.1"/>
    <property type="gene ID" value="ORUFI05G15050"/>
</dbReference>
<dbReference type="GO" id="GO:0015031">
    <property type="term" value="P:protein transport"/>
    <property type="evidence" value="ECO:0007669"/>
    <property type="project" value="UniProtKB-KW"/>
</dbReference>
<comment type="function">
    <text evidence="3">Component of the exocyst complex.</text>
</comment>
<evidence type="ECO:0000313" key="7">
    <source>
        <dbReference type="Proteomes" id="UP000008022"/>
    </source>
</evidence>
<evidence type="ECO:0000256" key="3">
    <source>
        <dbReference type="RuleBase" id="RU365026"/>
    </source>
</evidence>
<keyword evidence="3" id="KW-0268">Exocytosis</keyword>
<dbReference type="STRING" id="4529.A0A0E0PLK1"/>
<accession>A0A0E0PLK1</accession>
<evidence type="ECO:0000259" key="5">
    <source>
        <dbReference type="Pfam" id="PF03081"/>
    </source>
</evidence>
<dbReference type="InterPro" id="IPR046364">
    <property type="entry name" value="Exo70_C"/>
</dbReference>
<dbReference type="Proteomes" id="UP000008022">
    <property type="component" value="Unassembled WGS sequence"/>
</dbReference>
<name>A0A0E0PLK1_ORYRU</name>
<dbReference type="Gramene" id="ORUFI05G15050.1">
    <property type="protein sequence ID" value="ORUFI05G15050.1"/>
    <property type="gene ID" value="ORUFI05G15050"/>
</dbReference>
<proteinExistence type="inferred from homology"/>